<dbReference type="AlphaFoldDB" id="X1BRK1"/>
<sequence length="326" mass="36953">MLNLRQQTAKFDLAWNFRETTNGLAGKIEYATDLFVADTIERMASHFSILITQVIAAPDKKIQTISLLSQQEYQQILIDWNQTHQNFPADKTIPELFHQQVTKTPENVAVIFEDNCLTYRELDERSNQLGHHLKNLGVRTGALVAIMLERSVEMIVSLLAILKTGAAYLPLDPEYPQQRLTYMLADSQASLLISQSYLLKQIPKIKVKTIHLDKEWNNISQCSKQTATTTISAEDNAYVIYTSGSTGQPKGVILSHRGLINYLTWRQQKTPLTSQDKVLQKTPISFDVSVWELFWPLITGAQLILAKPGGHRDSSYLVELIKQNNI</sequence>
<dbReference type="InterPro" id="IPR020845">
    <property type="entry name" value="AMP-binding_CS"/>
</dbReference>
<dbReference type="SUPFAM" id="SSF56801">
    <property type="entry name" value="Acetyl-CoA synthetase-like"/>
    <property type="match status" value="1"/>
</dbReference>
<dbReference type="GO" id="GO:0043041">
    <property type="term" value="P:amino acid activation for nonribosomal peptide biosynthetic process"/>
    <property type="evidence" value="ECO:0007669"/>
    <property type="project" value="TreeGrafter"/>
</dbReference>
<dbReference type="PRINTS" id="PR00154">
    <property type="entry name" value="AMPBINDING"/>
</dbReference>
<dbReference type="Gene3D" id="3.30.559.30">
    <property type="entry name" value="Nonribosomal peptide synthetase, condensation domain"/>
    <property type="match status" value="1"/>
</dbReference>
<gene>
    <name evidence="3" type="ORF">S01H4_22352</name>
</gene>
<dbReference type="Pfam" id="PF00501">
    <property type="entry name" value="AMP-binding"/>
    <property type="match status" value="1"/>
</dbReference>
<evidence type="ECO:0000259" key="2">
    <source>
        <dbReference type="Pfam" id="PF00668"/>
    </source>
</evidence>
<name>X1BRK1_9ZZZZ</name>
<dbReference type="InterPro" id="IPR000873">
    <property type="entry name" value="AMP-dep_synth/lig_dom"/>
</dbReference>
<dbReference type="InterPro" id="IPR042099">
    <property type="entry name" value="ANL_N_sf"/>
</dbReference>
<dbReference type="Gene3D" id="3.40.50.12780">
    <property type="entry name" value="N-terminal domain of ligase-like"/>
    <property type="match status" value="1"/>
</dbReference>
<reference evidence="3" key="1">
    <citation type="journal article" date="2014" name="Front. Microbiol.">
        <title>High frequency of phylogenetically diverse reductive dehalogenase-homologous genes in deep subseafloor sedimentary metagenomes.</title>
        <authorList>
            <person name="Kawai M."/>
            <person name="Futagami T."/>
            <person name="Toyoda A."/>
            <person name="Takaki Y."/>
            <person name="Nishi S."/>
            <person name="Hori S."/>
            <person name="Arai W."/>
            <person name="Tsubouchi T."/>
            <person name="Morono Y."/>
            <person name="Uchiyama I."/>
            <person name="Ito T."/>
            <person name="Fujiyama A."/>
            <person name="Inagaki F."/>
            <person name="Takami H."/>
        </authorList>
    </citation>
    <scope>NUCLEOTIDE SEQUENCE</scope>
    <source>
        <strain evidence="3">Expedition CK06-06</strain>
    </source>
</reference>
<protein>
    <recommendedName>
        <fullName evidence="4">AMP-dependent synthetase/ligase domain-containing protein</fullName>
    </recommendedName>
</protein>
<dbReference type="PROSITE" id="PS00455">
    <property type="entry name" value="AMP_BINDING"/>
    <property type="match status" value="1"/>
</dbReference>
<evidence type="ECO:0000259" key="1">
    <source>
        <dbReference type="Pfam" id="PF00501"/>
    </source>
</evidence>
<dbReference type="SUPFAM" id="SSF52777">
    <property type="entry name" value="CoA-dependent acyltransferases"/>
    <property type="match status" value="1"/>
</dbReference>
<dbReference type="GO" id="GO:0044550">
    <property type="term" value="P:secondary metabolite biosynthetic process"/>
    <property type="evidence" value="ECO:0007669"/>
    <property type="project" value="TreeGrafter"/>
</dbReference>
<feature type="domain" description="Condensation" evidence="2">
    <location>
        <begin position="5"/>
        <end position="77"/>
    </location>
</feature>
<dbReference type="PANTHER" id="PTHR45527">
    <property type="entry name" value="NONRIBOSOMAL PEPTIDE SYNTHETASE"/>
    <property type="match status" value="1"/>
</dbReference>
<feature type="domain" description="AMP-dependent synthetase/ligase" evidence="1">
    <location>
        <begin position="97"/>
        <end position="325"/>
    </location>
</feature>
<dbReference type="InterPro" id="IPR001242">
    <property type="entry name" value="Condensation_dom"/>
</dbReference>
<dbReference type="GO" id="GO:0005829">
    <property type="term" value="C:cytosol"/>
    <property type="evidence" value="ECO:0007669"/>
    <property type="project" value="TreeGrafter"/>
</dbReference>
<dbReference type="EMBL" id="BART01010232">
    <property type="protein sequence ID" value="GAG86798.1"/>
    <property type="molecule type" value="Genomic_DNA"/>
</dbReference>
<accession>X1BRK1</accession>
<evidence type="ECO:0008006" key="4">
    <source>
        <dbReference type="Google" id="ProtNLM"/>
    </source>
</evidence>
<evidence type="ECO:0000313" key="3">
    <source>
        <dbReference type="EMBL" id="GAG86798.1"/>
    </source>
</evidence>
<organism evidence="3">
    <name type="scientific">marine sediment metagenome</name>
    <dbReference type="NCBI Taxonomy" id="412755"/>
    <lineage>
        <taxon>unclassified sequences</taxon>
        <taxon>metagenomes</taxon>
        <taxon>ecological metagenomes</taxon>
    </lineage>
</organism>
<dbReference type="GO" id="GO:0003824">
    <property type="term" value="F:catalytic activity"/>
    <property type="evidence" value="ECO:0007669"/>
    <property type="project" value="InterPro"/>
</dbReference>
<comment type="caution">
    <text evidence="3">The sequence shown here is derived from an EMBL/GenBank/DDBJ whole genome shotgun (WGS) entry which is preliminary data.</text>
</comment>
<feature type="non-terminal residue" evidence="3">
    <location>
        <position position="326"/>
    </location>
</feature>
<dbReference type="Pfam" id="PF00668">
    <property type="entry name" value="Condensation"/>
    <property type="match status" value="1"/>
</dbReference>
<dbReference type="InterPro" id="IPR020459">
    <property type="entry name" value="AMP-binding"/>
</dbReference>
<dbReference type="PANTHER" id="PTHR45527:SF1">
    <property type="entry name" value="FATTY ACID SYNTHASE"/>
    <property type="match status" value="1"/>
</dbReference>
<proteinExistence type="predicted"/>
<dbReference type="GO" id="GO:0031177">
    <property type="term" value="F:phosphopantetheine binding"/>
    <property type="evidence" value="ECO:0007669"/>
    <property type="project" value="TreeGrafter"/>
</dbReference>